<reference evidence="1 2" key="1">
    <citation type="submission" date="2017-12" db="EMBL/GenBank/DDBJ databases">
        <title>Taxonomic description and draft genome of Pradoshia cofamensis Gen. nov., sp. nov., a thermotolerant bacillale isolated from anterior gut of earthworm Eisenia fetida.</title>
        <authorList>
            <person name="Saha T."/>
            <person name="Chakraborty R."/>
        </authorList>
    </citation>
    <scope>NUCLEOTIDE SEQUENCE [LARGE SCALE GENOMIC DNA]</scope>
    <source>
        <strain evidence="1 2">EAG3</strain>
    </source>
</reference>
<protein>
    <submittedName>
        <fullName evidence="1">DUF327 domain-containing protein</fullName>
    </submittedName>
</protein>
<proteinExistence type="predicted"/>
<evidence type="ECO:0000313" key="1">
    <source>
        <dbReference type="EMBL" id="PQD96246.1"/>
    </source>
</evidence>
<dbReference type="OrthoDB" id="1680946at2"/>
<accession>A0A2S7N2K3</accession>
<dbReference type="Pfam" id="PF03885">
    <property type="entry name" value="DUF327"/>
    <property type="match status" value="1"/>
</dbReference>
<dbReference type="AlphaFoldDB" id="A0A2S7N2K3"/>
<evidence type="ECO:0000313" key="2">
    <source>
        <dbReference type="Proteomes" id="UP000239663"/>
    </source>
</evidence>
<dbReference type="Gene3D" id="1.20.120.490">
    <property type="entry name" value="Hypothetical protein TM1646-like domain"/>
    <property type="match status" value="1"/>
</dbReference>
<name>A0A2S7N2K3_9BACI</name>
<sequence>MDVQRIGMAALLKADRREEARKDSISFKEVIGTRREDITFERLTKRMQELEAQGKVLADTQSIEHLRKYKKLVKDFMDDAIKNGLQLEERRGFSQRGSAKVYKLVKEVDQKLVELTNAVLDKEERGISLLGMIGEIQGMLINIYT</sequence>
<dbReference type="InterPro" id="IPR024042">
    <property type="entry name" value="TM1646-like_dom_sf"/>
</dbReference>
<dbReference type="EMBL" id="PKOZ01000002">
    <property type="protein sequence ID" value="PQD96246.1"/>
    <property type="molecule type" value="Genomic_DNA"/>
</dbReference>
<dbReference type="Proteomes" id="UP000239663">
    <property type="component" value="Unassembled WGS sequence"/>
</dbReference>
<dbReference type="RefSeq" id="WP_104848673.1">
    <property type="nucleotide sequence ID" value="NZ_PKOZ01000002.1"/>
</dbReference>
<dbReference type="SUPFAM" id="SSF158397">
    <property type="entry name" value="TM1646-like"/>
    <property type="match status" value="1"/>
</dbReference>
<comment type="caution">
    <text evidence="1">The sequence shown here is derived from an EMBL/GenBank/DDBJ whole genome shotgun (WGS) entry which is preliminary data.</text>
</comment>
<organism evidence="1 2">
    <name type="scientific">Pradoshia eiseniae</name>
    <dbReference type="NCBI Taxonomy" id="2064768"/>
    <lineage>
        <taxon>Bacteria</taxon>
        <taxon>Bacillati</taxon>
        <taxon>Bacillota</taxon>
        <taxon>Bacilli</taxon>
        <taxon>Bacillales</taxon>
        <taxon>Bacillaceae</taxon>
        <taxon>Pradoshia</taxon>
    </lineage>
</organism>
<dbReference type="InterPro" id="IPR005585">
    <property type="entry name" value="DUF327"/>
</dbReference>
<keyword evidence="2" id="KW-1185">Reference proteome</keyword>
<gene>
    <name evidence="1" type="ORF">CYL18_06520</name>
</gene>